<comment type="cofactor">
    <cofactor evidence="9 11">
        <name>Mg(2+)</name>
        <dbReference type="ChEBI" id="CHEBI:18420"/>
    </cofactor>
    <text evidence="9 11">Binds 1 Mg(2+) ion per subunit.</text>
</comment>
<dbReference type="Proteomes" id="UP001176517">
    <property type="component" value="Unassembled WGS sequence"/>
</dbReference>
<dbReference type="InterPro" id="IPR004887">
    <property type="entry name" value="GSH_synth_subst-bd"/>
</dbReference>
<evidence type="ECO:0000256" key="8">
    <source>
        <dbReference type="ARBA" id="ARBA00022842"/>
    </source>
</evidence>
<dbReference type="GO" id="GO:0043295">
    <property type="term" value="F:glutathione binding"/>
    <property type="evidence" value="ECO:0007669"/>
    <property type="project" value="UniProtKB-UniRule"/>
</dbReference>
<keyword evidence="8 9" id="KW-0460">Magnesium</keyword>
<evidence type="ECO:0000256" key="4">
    <source>
        <dbReference type="ARBA" id="ARBA00022684"/>
    </source>
</evidence>
<feature type="binding site" evidence="10">
    <location>
        <position position="537"/>
    </location>
    <ligand>
        <name>ATP</name>
        <dbReference type="ChEBI" id="CHEBI:30616"/>
    </ligand>
</feature>
<evidence type="ECO:0000259" key="12">
    <source>
        <dbReference type="Pfam" id="PF03199"/>
    </source>
</evidence>
<dbReference type="Gene3D" id="3.40.50.1760">
    <property type="entry name" value="Glutathione synthase, substrate-binding domain superfamily, eukaryotic"/>
    <property type="match status" value="1"/>
</dbReference>
<dbReference type="GO" id="GO:0004363">
    <property type="term" value="F:glutathione synthase activity"/>
    <property type="evidence" value="ECO:0007669"/>
    <property type="project" value="UniProtKB-UniRule"/>
</dbReference>
<dbReference type="InterPro" id="IPR005615">
    <property type="entry name" value="Glutathione_synthase"/>
</dbReference>
<keyword evidence="3 9" id="KW-0436">Ligase</keyword>
<keyword evidence="14" id="KW-1185">Reference proteome</keyword>
<name>A0AAN6GU38_9BASI</name>
<dbReference type="AlphaFoldDB" id="A0AAN6GU38"/>
<evidence type="ECO:0000256" key="3">
    <source>
        <dbReference type="ARBA" id="ARBA00022598"/>
    </source>
</evidence>
<dbReference type="GO" id="GO:0000287">
    <property type="term" value="F:magnesium ion binding"/>
    <property type="evidence" value="ECO:0007669"/>
    <property type="project" value="UniProtKB-UniRule"/>
</dbReference>
<dbReference type="Gene3D" id="3.30.470.20">
    <property type="entry name" value="ATP-grasp fold, B domain"/>
    <property type="match status" value="1"/>
</dbReference>
<dbReference type="EMBL" id="JAPDMZ010000012">
    <property type="protein sequence ID" value="KAK0556682.1"/>
    <property type="molecule type" value="Genomic_DNA"/>
</dbReference>
<protein>
    <recommendedName>
        <fullName evidence="9">Glutathione synthetase</fullName>
        <shortName evidence="9">GSH-S</shortName>
        <ecNumber evidence="9">6.3.2.3</ecNumber>
    </recommendedName>
</protein>
<sequence>MTDSASVVLPAWPPAFSEDQLRALASASTDYALAHGLVYRPVAVTSFQGRKVPTDSVIHAPFSLLPSPFPRSLFERAHGAADRKQEESQSRGHSLAALYAHLYARVTLDHDFLERVIGANVAKVDEFQGKLWEIYLQVRKEQQEALQAGTPLSIGQRLHLGLFRSDYLLHAPDDDPDQAESSVGSRRNLELKQVEFNTISASFGSLSSRVSELHRHTHTATTAFWGAADELRSAERTLPSNKALQTLAGGLAAAHRAYIEAQQGSATEAPAVLFVVQPEERNAFDQRWLEYELSSTHQIRVLRATFDELSSAASPAGSQTQGGASLQGEARKLFVRLPGFSAANGGRGVEISVVYLRAGYGPDDYPEHGTAWDVRHMLERSAAIKCPTVALQLAGAKKVQQVLAEPGVLEKFLLEAPASSDDRTSHVRFTSQDVDLLRSTFSGLWPLDNRSDLGREGIRLARAEPERFVLKPQREGGGNNVYRRDIPEFLDKLPVGGEEGYILMEIIKPPKGVGNYLMRAGASNEEGPKLARDVISELGVYSTALFGPGSEPEPAVKSSQRLGHELEMVHEGYGGYLLRTKGRDSDEGGVAVGYSVIDSIVLV</sequence>
<keyword evidence="4 9" id="KW-0317">Glutathione biosynthesis</keyword>
<evidence type="ECO:0000313" key="13">
    <source>
        <dbReference type="EMBL" id="KAK0556682.1"/>
    </source>
</evidence>
<evidence type="ECO:0000256" key="2">
    <source>
        <dbReference type="ARBA" id="ARBA00010385"/>
    </source>
</evidence>
<dbReference type="InterPro" id="IPR016185">
    <property type="entry name" value="PreATP-grasp_dom_sf"/>
</dbReference>
<dbReference type="Pfam" id="PF03917">
    <property type="entry name" value="GSH_synth_ATP"/>
    <property type="match status" value="1"/>
</dbReference>
<evidence type="ECO:0000256" key="7">
    <source>
        <dbReference type="ARBA" id="ARBA00022840"/>
    </source>
</evidence>
<feature type="binding site" evidence="10">
    <location>
        <position position="482"/>
    </location>
    <ligand>
        <name>ATP</name>
        <dbReference type="ChEBI" id="CHEBI:30616"/>
    </ligand>
</feature>
<keyword evidence="7 9" id="KW-0067">ATP-binding</keyword>
<dbReference type="InterPro" id="IPR014709">
    <property type="entry name" value="Glutathione_synthase_C_euk"/>
</dbReference>
<dbReference type="GO" id="GO:0005524">
    <property type="term" value="F:ATP binding"/>
    <property type="evidence" value="ECO:0007669"/>
    <property type="project" value="UniProtKB-UniRule"/>
</dbReference>
<dbReference type="GO" id="GO:0005829">
    <property type="term" value="C:cytosol"/>
    <property type="evidence" value="ECO:0007669"/>
    <property type="project" value="TreeGrafter"/>
</dbReference>
<evidence type="ECO:0000256" key="1">
    <source>
        <dbReference type="ARBA" id="ARBA00004965"/>
    </source>
</evidence>
<gene>
    <name evidence="13" type="primary">GSH2</name>
    <name evidence="13" type="ORF">OC846_001001</name>
</gene>
<dbReference type="PANTHER" id="PTHR11130">
    <property type="entry name" value="GLUTATHIONE SYNTHETASE"/>
    <property type="match status" value="1"/>
</dbReference>
<dbReference type="InterPro" id="IPR014042">
    <property type="entry name" value="Glutathione_synthase_a-hlx"/>
</dbReference>
<reference evidence="13" key="1">
    <citation type="journal article" date="2023" name="PhytoFront">
        <title>Draft Genome Resources of Seven Strains of Tilletia horrida, Causal Agent of Kernel Smut of Rice.</title>
        <authorList>
            <person name="Khanal S."/>
            <person name="Antony Babu S."/>
            <person name="Zhou X.G."/>
        </authorList>
    </citation>
    <scope>NUCLEOTIDE SEQUENCE</scope>
    <source>
        <strain evidence="13">TX6</strain>
    </source>
</reference>
<dbReference type="PANTHER" id="PTHR11130:SF0">
    <property type="entry name" value="GLUTATHIONE SYNTHETASE"/>
    <property type="match status" value="1"/>
</dbReference>
<feature type="binding site" evidence="10">
    <location>
        <begin position="504"/>
        <end position="507"/>
    </location>
    <ligand>
        <name>ATP</name>
        <dbReference type="ChEBI" id="CHEBI:30616"/>
    </ligand>
</feature>
<dbReference type="PIRSF" id="PIRSF001558">
    <property type="entry name" value="GSHase"/>
    <property type="match status" value="1"/>
</dbReference>
<feature type="binding site" evidence="11">
    <location>
        <position position="475"/>
    </location>
    <ligand>
        <name>Mg(2+)</name>
        <dbReference type="ChEBI" id="CHEBI:18420"/>
    </ligand>
</feature>
<evidence type="ECO:0000256" key="10">
    <source>
        <dbReference type="PIRSR" id="PIRSR001558-1"/>
    </source>
</evidence>
<dbReference type="SUPFAM" id="SSF56059">
    <property type="entry name" value="Glutathione synthetase ATP-binding domain-like"/>
    <property type="match status" value="1"/>
</dbReference>
<dbReference type="Gene3D" id="3.30.1490.50">
    <property type="match status" value="1"/>
</dbReference>
<feature type="binding site" evidence="10">
    <location>
        <position position="397"/>
    </location>
    <ligand>
        <name>ATP</name>
        <dbReference type="ChEBI" id="CHEBI:30616"/>
    </ligand>
</feature>
<dbReference type="Gene3D" id="1.10.1080.10">
    <property type="entry name" value="Glutathione Synthetase, Chain A, domain 3"/>
    <property type="match status" value="1"/>
</dbReference>
<dbReference type="FunFam" id="3.30.1490.50:FF:000002">
    <property type="entry name" value="Glutathione synthetase"/>
    <property type="match status" value="1"/>
</dbReference>
<feature type="binding site" evidence="10">
    <location>
        <position position="581"/>
    </location>
    <ligand>
        <name>ATP</name>
        <dbReference type="ChEBI" id="CHEBI:30616"/>
    </ligand>
</feature>
<dbReference type="Pfam" id="PF03199">
    <property type="entry name" value="GSH_synthase"/>
    <property type="match status" value="1"/>
</dbReference>
<accession>A0AAN6GU38</accession>
<dbReference type="EC" id="6.3.2.3" evidence="9"/>
<feature type="binding site" evidence="10">
    <location>
        <begin position="471"/>
        <end position="480"/>
    </location>
    <ligand>
        <name>ATP</name>
        <dbReference type="ChEBI" id="CHEBI:30616"/>
    </ligand>
</feature>
<dbReference type="Gene3D" id="3.30.1490.80">
    <property type="match status" value="1"/>
</dbReference>
<organism evidence="13 14">
    <name type="scientific">Tilletia horrida</name>
    <dbReference type="NCBI Taxonomy" id="155126"/>
    <lineage>
        <taxon>Eukaryota</taxon>
        <taxon>Fungi</taxon>
        <taxon>Dikarya</taxon>
        <taxon>Basidiomycota</taxon>
        <taxon>Ustilaginomycotina</taxon>
        <taxon>Exobasidiomycetes</taxon>
        <taxon>Tilletiales</taxon>
        <taxon>Tilletiaceae</taxon>
        <taxon>Tilletia</taxon>
    </lineage>
</organism>
<feature type="domain" description="Glutathione synthase substrate-binding" evidence="12">
    <location>
        <begin position="271"/>
        <end position="394"/>
    </location>
</feature>
<evidence type="ECO:0000256" key="6">
    <source>
        <dbReference type="ARBA" id="ARBA00022741"/>
    </source>
</evidence>
<comment type="catalytic activity">
    <reaction evidence="9">
        <text>gamma-L-glutamyl-L-cysteine + glycine + ATP = glutathione + ADP + phosphate + H(+)</text>
        <dbReference type="Rhea" id="RHEA:13557"/>
        <dbReference type="ChEBI" id="CHEBI:15378"/>
        <dbReference type="ChEBI" id="CHEBI:30616"/>
        <dbReference type="ChEBI" id="CHEBI:43474"/>
        <dbReference type="ChEBI" id="CHEBI:57305"/>
        <dbReference type="ChEBI" id="CHEBI:57925"/>
        <dbReference type="ChEBI" id="CHEBI:58173"/>
        <dbReference type="ChEBI" id="CHEBI:456216"/>
        <dbReference type="EC" id="6.3.2.3"/>
    </reaction>
</comment>
<feature type="binding site" evidence="10">
    <location>
        <position position="579"/>
    </location>
    <ligand>
        <name>substrate</name>
    </ligand>
</feature>
<evidence type="ECO:0000256" key="5">
    <source>
        <dbReference type="ARBA" id="ARBA00022723"/>
    </source>
</evidence>
<feature type="binding site" evidence="10">
    <location>
        <position position="286"/>
    </location>
    <ligand>
        <name>substrate</name>
    </ligand>
</feature>
<dbReference type="NCBIfam" id="TIGR01986">
    <property type="entry name" value="glut_syn_euk"/>
    <property type="match status" value="1"/>
</dbReference>
<feature type="binding site" evidence="10">
    <location>
        <position position="587"/>
    </location>
    <ligand>
        <name>ATP</name>
        <dbReference type="ChEBI" id="CHEBI:30616"/>
    </ligand>
</feature>
<keyword evidence="5 9" id="KW-0479">Metal-binding</keyword>
<evidence type="ECO:0000256" key="9">
    <source>
        <dbReference type="PIRNR" id="PIRNR001558"/>
    </source>
</evidence>
<dbReference type="InterPro" id="IPR014049">
    <property type="entry name" value="Glutathione_synthase_N_euk"/>
</dbReference>
<keyword evidence="6 9" id="KW-0547">Nucleotide-binding</keyword>
<dbReference type="InterPro" id="IPR037013">
    <property type="entry name" value="GSH-S_sub-bd_sf"/>
</dbReference>
<proteinExistence type="inferred from homology"/>
<comment type="similarity">
    <text evidence="2 9">Belongs to the eukaryotic GSH synthase family.</text>
</comment>
<dbReference type="SUPFAM" id="SSF52440">
    <property type="entry name" value="PreATP-grasp domain"/>
    <property type="match status" value="1"/>
</dbReference>
<comment type="pathway">
    <text evidence="1 9">Sulfur metabolism; glutathione biosynthesis; glutathione from L-cysteine and L-glutamate: step 2/2.</text>
</comment>
<evidence type="ECO:0000313" key="14">
    <source>
        <dbReference type="Proteomes" id="UP001176517"/>
    </source>
</evidence>
<evidence type="ECO:0000256" key="11">
    <source>
        <dbReference type="PIRSR" id="PIRSR001558-2"/>
    </source>
</evidence>
<comment type="caution">
    <text evidence="13">The sequence shown here is derived from an EMBL/GenBank/DDBJ whole genome shotgun (WGS) entry which is preliminary data.</text>
</comment>